<dbReference type="InterPro" id="IPR051332">
    <property type="entry name" value="Fosfomycin_Res_Enzymes"/>
</dbReference>
<evidence type="ECO:0000313" key="11">
    <source>
        <dbReference type="Proteomes" id="UP000238356"/>
    </source>
</evidence>
<dbReference type="PROSITE" id="PS51819">
    <property type="entry name" value="VOC"/>
    <property type="match status" value="2"/>
</dbReference>
<comment type="caution">
    <text evidence="10">The sequence shown here is derived from an EMBL/GenBank/DDBJ whole genome shotgun (WGS) entry which is preliminary data.</text>
</comment>
<keyword evidence="11" id="KW-1185">Reference proteome</keyword>
<evidence type="ECO:0000259" key="9">
    <source>
        <dbReference type="PROSITE" id="PS51819"/>
    </source>
</evidence>
<dbReference type="InterPro" id="IPR029068">
    <property type="entry name" value="Glyas_Bleomycin-R_OHBP_Dase"/>
</dbReference>
<feature type="domain" description="VOC" evidence="9">
    <location>
        <begin position="142"/>
        <end position="262"/>
    </location>
</feature>
<evidence type="ECO:0000256" key="1">
    <source>
        <dbReference type="ARBA" id="ARBA00001954"/>
    </source>
</evidence>
<evidence type="ECO:0000256" key="3">
    <source>
        <dbReference type="ARBA" id="ARBA00022723"/>
    </source>
</evidence>
<dbReference type="RefSeq" id="WP_063017196.1">
    <property type="nucleotide sequence ID" value="NZ_JADLQW010000005.1"/>
</dbReference>
<evidence type="ECO:0000256" key="2">
    <source>
        <dbReference type="ARBA" id="ARBA00008784"/>
    </source>
</evidence>
<accession>A0A2S6AC93</accession>
<dbReference type="AlphaFoldDB" id="A0A2S6AC93"/>
<organism evidence="10 11">
    <name type="scientific">Nocardia nova</name>
    <dbReference type="NCBI Taxonomy" id="37330"/>
    <lineage>
        <taxon>Bacteria</taxon>
        <taxon>Bacillati</taxon>
        <taxon>Actinomycetota</taxon>
        <taxon>Actinomycetes</taxon>
        <taxon>Mycobacteriales</taxon>
        <taxon>Nocardiaceae</taxon>
        <taxon>Nocardia</taxon>
    </lineage>
</organism>
<dbReference type="GeneID" id="66722420"/>
<sequence length="290" mass="31893">MSIARLGALTVEVADIDAWQHLLVDLLELDARPRTSSADPLLIRLDDRHHRIALYPGAEDRVRRVSWEVNTPEQLKTLAEAVEAEGIEVERVAAGDTFDVAAAIRFADLDGFPTEIGYGVLTDHHPVRPGGVISGFVTGELGLGHVVYMCSDYPAAVDFYTRVLGFRLTDYIVWDGADATFLHCNSRHHSLALMNECFGMRGGDLNHLMIETATLDDVGRAYDRITAAGIDLKMTLGRHTNDGVTSFYLSTPSGFGIEIGWGGAVVDEDWVVQTYDAPARWGHEVRKKVS</sequence>
<dbReference type="Pfam" id="PF22632">
    <property type="entry name" value="BphC_D1"/>
    <property type="match status" value="1"/>
</dbReference>
<evidence type="ECO:0000256" key="7">
    <source>
        <dbReference type="ARBA" id="ARBA00023004"/>
    </source>
</evidence>
<dbReference type="PANTHER" id="PTHR36113">
    <property type="entry name" value="LYASE, PUTATIVE-RELATED-RELATED"/>
    <property type="match status" value="1"/>
</dbReference>
<evidence type="ECO:0000313" key="10">
    <source>
        <dbReference type="EMBL" id="PPJ31380.1"/>
    </source>
</evidence>
<dbReference type="GO" id="GO:0008198">
    <property type="term" value="F:ferrous iron binding"/>
    <property type="evidence" value="ECO:0007669"/>
    <property type="project" value="InterPro"/>
</dbReference>
<dbReference type="GO" id="GO:0051213">
    <property type="term" value="F:dioxygenase activity"/>
    <property type="evidence" value="ECO:0007669"/>
    <property type="project" value="UniProtKB-KW"/>
</dbReference>
<dbReference type="SUPFAM" id="SSF54593">
    <property type="entry name" value="Glyoxalase/Bleomycin resistance protein/Dihydroxybiphenyl dioxygenase"/>
    <property type="match status" value="2"/>
</dbReference>
<dbReference type="EMBL" id="PSZD01000003">
    <property type="protein sequence ID" value="PPJ31380.1"/>
    <property type="molecule type" value="Genomic_DNA"/>
</dbReference>
<proteinExistence type="inferred from homology"/>
<dbReference type="PROSITE" id="PS00082">
    <property type="entry name" value="EXTRADIOL_DIOXYGENAS"/>
    <property type="match status" value="1"/>
</dbReference>
<dbReference type="PANTHER" id="PTHR36113:SF1">
    <property type="entry name" value="GLYOXALASE_BLEOMYCIN RESISTANCE PROTEIN_DIOXYGENASE"/>
    <property type="match status" value="1"/>
</dbReference>
<dbReference type="InterPro" id="IPR037523">
    <property type="entry name" value="VOC_core"/>
</dbReference>
<reference evidence="10 11" key="1">
    <citation type="submission" date="2018-02" db="EMBL/GenBank/DDBJ databases">
        <title>8 Nocardia nova and 1 Nocardia cyriacigeorgica strain used for evolution to TMP-SMX.</title>
        <authorList>
            <person name="Mehta H."/>
            <person name="Weng J."/>
            <person name="Shamoo Y."/>
        </authorList>
    </citation>
    <scope>NUCLEOTIDE SEQUENCE [LARGE SCALE GENOMIC DNA]</scope>
    <source>
        <strain evidence="10 11">BAA2227</strain>
    </source>
</reference>
<keyword evidence="3" id="KW-0479">Metal-binding</keyword>
<dbReference type="InterPro" id="IPR004360">
    <property type="entry name" value="Glyas_Fos-R_dOase_dom"/>
</dbReference>
<dbReference type="InterPro" id="IPR000486">
    <property type="entry name" value="Xdiol_ring_cleave_dOase_1/2"/>
</dbReference>
<evidence type="ECO:0000256" key="8">
    <source>
        <dbReference type="RuleBase" id="RU000683"/>
    </source>
</evidence>
<dbReference type="CDD" id="cd07237">
    <property type="entry name" value="BphC1-RGP6_C_like"/>
    <property type="match status" value="1"/>
</dbReference>
<comment type="similarity">
    <text evidence="2 8">Belongs to the extradiol ring-cleavage dioxygenase family.</text>
</comment>
<dbReference type="Gene3D" id="3.10.180.10">
    <property type="entry name" value="2,3-Dihydroxybiphenyl 1,2-Dioxygenase, domain 1"/>
    <property type="match status" value="2"/>
</dbReference>
<keyword evidence="6 8" id="KW-0560">Oxidoreductase</keyword>
<evidence type="ECO:0000256" key="5">
    <source>
        <dbReference type="ARBA" id="ARBA00022964"/>
    </source>
</evidence>
<protein>
    <submittedName>
        <fullName evidence="10">2,3-dihydroxybiphenyl 1,2-dioxygenase</fullName>
    </submittedName>
</protein>
<name>A0A2S6AC93_9NOCA</name>
<evidence type="ECO:0000256" key="4">
    <source>
        <dbReference type="ARBA" id="ARBA00022797"/>
    </source>
</evidence>
<feature type="domain" description="VOC" evidence="9">
    <location>
        <begin position="5"/>
        <end position="119"/>
    </location>
</feature>
<evidence type="ECO:0000256" key="6">
    <source>
        <dbReference type="ARBA" id="ARBA00023002"/>
    </source>
</evidence>
<keyword evidence="7 8" id="KW-0408">Iron</keyword>
<comment type="cofactor">
    <cofactor evidence="1 8">
        <name>Fe(2+)</name>
        <dbReference type="ChEBI" id="CHEBI:29033"/>
    </cofactor>
</comment>
<gene>
    <name evidence="10" type="ORF">C5F51_07390</name>
</gene>
<dbReference type="Proteomes" id="UP000238356">
    <property type="component" value="Unassembled WGS sequence"/>
</dbReference>
<keyword evidence="5 8" id="KW-0223">Dioxygenase</keyword>
<keyword evidence="4 8" id="KW-0058">Aromatic hydrocarbons catabolism</keyword>
<dbReference type="Pfam" id="PF00903">
    <property type="entry name" value="Glyoxalase"/>
    <property type="match status" value="1"/>
</dbReference>